<evidence type="ECO:0000313" key="3">
    <source>
        <dbReference type="Proteomes" id="UP000288388"/>
    </source>
</evidence>
<keyword evidence="2" id="KW-0378">Hydrolase</keyword>
<protein>
    <submittedName>
        <fullName evidence="2">D-alanyl-D-alanine carboxypeptidase family protein</fullName>
    </submittedName>
</protein>
<comment type="caution">
    <text evidence="2">The sequence shown here is derived from an EMBL/GenBank/DDBJ whole genome shotgun (WGS) entry which is preliminary data.</text>
</comment>
<dbReference type="GO" id="GO:0004180">
    <property type="term" value="F:carboxypeptidase activity"/>
    <property type="evidence" value="ECO:0007669"/>
    <property type="project" value="UniProtKB-KW"/>
</dbReference>
<gene>
    <name evidence="2" type="ORF">EK398_09895</name>
</gene>
<dbReference type="Pfam" id="PF02557">
    <property type="entry name" value="VanY"/>
    <property type="match status" value="1"/>
</dbReference>
<dbReference type="InterPro" id="IPR003709">
    <property type="entry name" value="VanY-like_core_dom"/>
</dbReference>
<dbReference type="Proteomes" id="UP000288388">
    <property type="component" value="Unassembled WGS sequence"/>
</dbReference>
<name>A0A437UNC1_ENTAV</name>
<feature type="domain" description="D-alanyl-D-alanine carboxypeptidase-like core" evidence="1">
    <location>
        <begin position="35"/>
        <end position="162"/>
    </location>
</feature>
<dbReference type="EMBL" id="RYZS01000001">
    <property type="protein sequence ID" value="RVU95117.1"/>
    <property type="molecule type" value="Genomic_DNA"/>
</dbReference>
<dbReference type="AlphaFoldDB" id="A0A437UNC1"/>
<evidence type="ECO:0000313" key="2">
    <source>
        <dbReference type="EMBL" id="RVU95117.1"/>
    </source>
</evidence>
<evidence type="ECO:0000259" key="1">
    <source>
        <dbReference type="Pfam" id="PF02557"/>
    </source>
</evidence>
<organism evidence="2 3">
    <name type="scientific">Enterococcus avium</name>
    <name type="common">Streptococcus avium</name>
    <dbReference type="NCBI Taxonomy" id="33945"/>
    <lineage>
        <taxon>Bacteria</taxon>
        <taxon>Bacillati</taxon>
        <taxon>Bacillota</taxon>
        <taxon>Bacilli</taxon>
        <taxon>Lactobacillales</taxon>
        <taxon>Enterococcaceae</taxon>
        <taxon>Enterococcus</taxon>
    </lineage>
</organism>
<dbReference type="PANTHER" id="PTHR34385:SF1">
    <property type="entry name" value="PEPTIDOGLYCAN L-ALANYL-D-GLUTAMATE ENDOPEPTIDASE CWLK"/>
    <property type="match status" value="1"/>
</dbReference>
<keyword evidence="2" id="KW-0645">Protease</keyword>
<dbReference type="RefSeq" id="WP_127978972.1">
    <property type="nucleotide sequence ID" value="NZ_JARPVY010000008.1"/>
</dbReference>
<dbReference type="GO" id="GO:0006508">
    <property type="term" value="P:proteolysis"/>
    <property type="evidence" value="ECO:0007669"/>
    <property type="project" value="InterPro"/>
</dbReference>
<dbReference type="PANTHER" id="PTHR34385">
    <property type="entry name" value="D-ALANYL-D-ALANINE CARBOXYPEPTIDASE"/>
    <property type="match status" value="1"/>
</dbReference>
<dbReference type="SUPFAM" id="SSF55166">
    <property type="entry name" value="Hedgehog/DD-peptidase"/>
    <property type="match status" value="1"/>
</dbReference>
<dbReference type="Gene3D" id="3.30.1380.10">
    <property type="match status" value="1"/>
</dbReference>
<accession>A0A437UNC1</accession>
<reference evidence="2 3" key="1">
    <citation type="submission" date="2018-12" db="EMBL/GenBank/DDBJ databases">
        <title>A novel vanA-carrying plasmid in a clinical isolate of Enterococcus avium.</title>
        <authorList>
            <person name="Bernasconi O.J."/>
            <person name="Luzzaro F."/>
            <person name="Endimiani A."/>
        </authorList>
    </citation>
    <scope>NUCLEOTIDE SEQUENCE [LARGE SCALE GENOMIC DNA]</scope>
    <source>
        <strain evidence="2 3">LC0559/18</strain>
    </source>
</reference>
<keyword evidence="2" id="KW-0121">Carboxypeptidase</keyword>
<sequence length="192" mass="22214">MENMFLQLVNRKYPIIRKNLSPPLVKVPFSSNEVLLHPKVLENLTKLLKEAAIEGEIDILDGYRSIEEQKALIQYSIKHHGEKYTKEYVAAERCSEHHTGLAFDIGIKGIKNDKIAPTFDRGKVVDRFLERIASYGFVLRYPKNKTHITKIGYEPWHFRYVGVPHSQIMSSQGWVLEEYIAFIQGLKVTLDE</sequence>
<dbReference type="InterPro" id="IPR009045">
    <property type="entry name" value="Zn_M74/Hedgehog-like"/>
</dbReference>
<proteinExistence type="predicted"/>
<dbReference type="InterPro" id="IPR052179">
    <property type="entry name" value="DD-CPase-like"/>
</dbReference>